<dbReference type="InterPro" id="IPR036314">
    <property type="entry name" value="SOD_C_sf"/>
</dbReference>
<dbReference type="PANTHER" id="PTHR43595:SF2">
    <property type="entry name" value="SMALL RIBOSOMAL SUBUNIT PROTEIN MS42"/>
    <property type="match status" value="1"/>
</dbReference>
<feature type="domain" description="Manganese/iron superoxide dismutase N-terminal" evidence="7">
    <location>
        <begin position="4"/>
        <end position="88"/>
    </location>
</feature>
<evidence type="ECO:0000259" key="7">
    <source>
        <dbReference type="Pfam" id="PF00081"/>
    </source>
</evidence>
<dbReference type="Gene3D" id="1.10.287.990">
    <property type="entry name" value="Fe,Mn superoxide dismutase (SOD) domain"/>
    <property type="match status" value="1"/>
</dbReference>
<name>A0A0G1GY18_UNCKA</name>
<dbReference type="Proteomes" id="UP000033910">
    <property type="component" value="Unassembled WGS sequence"/>
</dbReference>
<comment type="catalytic activity">
    <reaction evidence="6">
        <text>2 superoxide + 2 H(+) = H2O2 + O2</text>
        <dbReference type="Rhea" id="RHEA:20696"/>
        <dbReference type="ChEBI" id="CHEBI:15378"/>
        <dbReference type="ChEBI" id="CHEBI:15379"/>
        <dbReference type="ChEBI" id="CHEBI:16240"/>
        <dbReference type="ChEBI" id="CHEBI:18421"/>
        <dbReference type="EC" id="1.15.1.1"/>
    </reaction>
</comment>
<sequence length="199" mass="22664">MLKELPQLNYTFDALEPYIDAQTMEIHYTKHHKTYLDKLIMAVAGTSLENMELEDILMSPGVVDETIKTAVLNNGGGVFNHNFFWKIIGPANGGGPDGEILEKINETFGSFETFKEEFSKSALSLFGSGWTWLVQGKDGKVKIMNTQNQATPISEGYRPLLALDIWEHAYYLKYQNRRADYISNWWNVVNWNSVSQMLA</sequence>
<organism evidence="9 10">
    <name type="scientific">candidate division WWE3 bacterium GW2011_GWB2_43_22</name>
    <dbReference type="NCBI Taxonomy" id="1619118"/>
    <lineage>
        <taxon>Bacteria</taxon>
        <taxon>Katanobacteria</taxon>
    </lineage>
</organism>
<accession>A0A0G1GY18</accession>
<gene>
    <name evidence="9" type="ORF">UV89_C0002G0015</name>
</gene>
<protein>
    <recommendedName>
        <fullName evidence="2 6">Superoxide dismutase</fullName>
        <ecNumber evidence="2 6">1.15.1.1</ecNumber>
    </recommendedName>
</protein>
<dbReference type="Gene3D" id="3.55.40.20">
    <property type="entry name" value="Iron/manganese superoxide dismutase, C-terminal domain"/>
    <property type="match status" value="1"/>
</dbReference>
<dbReference type="InterPro" id="IPR001189">
    <property type="entry name" value="Mn/Fe_SOD"/>
</dbReference>
<keyword evidence="3 5" id="KW-0479">Metal-binding</keyword>
<feature type="domain" description="Manganese/iron superoxide dismutase C-terminal" evidence="8">
    <location>
        <begin position="96"/>
        <end position="196"/>
    </location>
</feature>
<feature type="binding site" evidence="5">
    <location>
        <position position="164"/>
    </location>
    <ligand>
        <name>Mn(2+)</name>
        <dbReference type="ChEBI" id="CHEBI:29035"/>
    </ligand>
</feature>
<dbReference type="Pfam" id="PF00081">
    <property type="entry name" value="Sod_Fe_N"/>
    <property type="match status" value="1"/>
</dbReference>
<evidence type="ECO:0000256" key="2">
    <source>
        <dbReference type="ARBA" id="ARBA00012682"/>
    </source>
</evidence>
<keyword evidence="4 6" id="KW-0560">Oxidoreductase</keyword>
<dbReference type="GO" id="GO:0004784">
    <property type="term" value="F:superoxide dismutase activity"/>
    <property type="evidence" value="ECO:0007669"/>
    <property type="project" value="UniProtKB-EC"/>
</dbReference>
<dbReference type="PROSITE" id="PS00088">
    <property type="entry name" value="SOD_MN"/>
    <property type="match status" value="1"/>
</dbReference>
<comment type="function">
    <text evidence="6">Destroys radicals which are normally produced within the cells and which are toxic to biological systems.</text>
</comment>
<dbReference type="SUPFAM" id="SSF46609">
    <property type="entry name" value="Fe,Mn superoxide dismutase (SOD), N-terminal domain"/>
    <property type="match status" value="1"/>
</dbReference>
<feature type="binding site" evidence="5">
    <location>
        <position position="81"/>
    </location>
    <ligand>
        <name>Mn(2+)</name>
        <dbReference type="ChEBI" id="CHEBI:29035"/>
    </ligand>
</feature>
<reference evidence="9 10" key="1">
    <citation type="journal article" date="2015" name="Nature">
        <title>rRNA introns, odd ribosomes, and small enigmatic genomes across a large radiation of phyla.</title>
        <authorList>
            <person name="Brown C.T."/>
            <person name="Hug L.A."/>
            <person name="Thomas B.C."/>
            <person name="Sharon I."/>
            <person name="Castelle C.J."/>
            <person name="Singh A."/>
            <person name="Wilkins M.J."/>
            <person name="Williams K.H."/>
            <person name="Banfield J.F."/>
        </authorList>
    </citation>
    <scope>NUCLEOTIDE SEQUENCE [LARGE SCALE GENOMIC DNA]</scope>
</reference>
<feature type="binding site" evidence="5">
    <location>
        <position position="27"/>
    </location>
    <ligand>
        <name>Mn(2+)</name>
        <dbReference type="ChEBI" id="CHEBI:29035"/>
    </ligand>
</feature>
<dbReference type="InterPro" id="IPR019832">
    <property type="entry name" value="Mn/Fe_SOD_C"/>
</dbReference>
<dbReference type="SUPFAM" id="SSF54719">
    <property type="entry name" value="Fe,Mn superoxide dismutase (SOD), C-terminal domain"/>
    <property type="match status" value="1"/>
</dbReference>
<evidence type="ECO:0000256" key="1">
    <source>
        <dbReference type="ARBA" id="ARBA00008714"/>
    </source>
</evidence>
<dbReference type="FunFam" id="3.55.40.20:FF:000001">
    <property type="entry name" value="Superoxide dismutase"/>
    <property type="match status" value="1"/>
</dbReference>
<evidence type="ECO:0000256" key="3">
    <source>
        <dbReference type="ARBA" id="ARBA00022723"/>
    </source>
</evidence>
<comment type="caution">
    <text evidence="9">The sequence shown here is derived from an EMBL/GenBank/DDBJ whole genome shotgun (WGS) entry which is preliminary data.</text>
</comment>
<comment type="similarity">
    <text evidence="1 6">Belongs to the iron/manganese superoxide dismutase family.</text>
</comment>
<dbReference type="AlphaFoldDB" id="A0A0G1GY18"/>
<proteinExistence type="inferred from homology"/>
<dbReference type="PATRIC" id="fig|1619118.3.peg.35"/>
<dbReference type="PANTHER" id="PTHR43595">
    <property type="entry name" value="37S RIBOSOMAL PROTEIN S26, MITOCHONDRIAL"/>
    <property type="match status" value="1"/>
</dbReference>
<dbReference type="EMBL" id="LCGF01000002">
    <property type="protein sequence ID" value="KKT12242.1"/>
    <property type="molecule type" value="Genomic_DNA"/>
</dbReference>
<dbReference type="Pfam" id="PF02777">
    <property type="entry name" value="Sod_Fe_C"/>
    <property type="match status" value="1"/>
</dbReference>
<evidence type="ECO:0000313" key="9">
    <source>
        <dbReference type="EMBL" id="KKT12242.1"/>
    </source>
</evidence>
<evidence type="ECO:0000256" key="6">
    <source>
        <dbReference type="RuleBase" id="RU000414"/>
    </source>
</evidence>
<dbReference type="InterPro" id="IPR019833">
    <property type="entry name" value="Mn/Fe_SOD_BS"/>
</dbReference>
<dbReference type="GO" id="GO:0005737">
    <property type="term" value="C:cytoplasm"/>
    <property type="evidence" value="ECO:0007669"/>
    <property type="project" value="TreeGrafter"/>
</dbReference>
<dbReference type="EC" id="1.15.1.1" evidence="2 6"/>
<dbReference type="PRINTS" id="PR01703">
    <property type="entry name" value="MNSODISMTASE"/>
</dbReference>
<dbReference type="InterPro" id="IPR036324">
    <property type="entry name" value="Mn/Fe_SOD_N_sf"/>
</dbReference>
<dbReference type="InterPro" id="IPR019831">
    <property type="entry name" value="Mn/Fe_SOD_N"/>
</dbReference>
<dbReference type="PIRSF" id="PIRSF000349">
    <property type="entry name" value="SODismutase"/>
    <property type="match status" value="1"/>
</dbReference>
<evidence type="ECO:0000256" key="4">
    <source>
        <dbReference type="ARBA" id="ARBA00023002"/>
    </source>
</evidence>
<dbReference type="GO" id="GO:0046872">
    <property type="term" value="F:metal ion binding"/>
    <property type="evidence" value="ECO:0007669"/>
    <property type="project" value="UniProtKB-KW"/>
</dbReference>
<evidence type="ECO:0000259" key="8">
    <source>
        <dbReference type="Pfam" id="PF02777"/>
    </source>
</evidence>
<feature type="binding site" evidence="5">
    <location>
        <position position="168"/>
    </location>
    <ligand>
        <name>Mn(2+)</name>
        <dbReference type="ChEBI" id="CHEBI:29035"/>
    </ligand>
</feature>
<evidence type="ECO:0000256" key="5">
    <source>
        <dbReference type="PIRSR" id="PIRSR000349-1"/>
    </source>
</evidence>
<evidence type="ECO:0000313" key="10">
    <source>
        <dbReference type="Proteomes" id="UP000033910"/>
    </source>
</evidence>